<dbReference type="EMBL" id="VGLS01000843">
    <property type="protein sequence ID" value="MBM3226258.1"/>
    <property type="molecule type" value="Genomic_DNA"/>
</dbReference>
<name>A0A938B624_UNCTE</name>
<protein>
    <submittedName>
        <fullName evidence="3">Cyclic nucleotide-binding domain-containing protein</fullName>
    </submittedName>
</protein>
<evidence type="ECO:0000259" key="2">
    <source>
        <dbReference type="PROSITE" id="PS50042"/>
    </source>
</evidence>
<accession>A0A938B624</accession>
<feature type="domain" description="Cyclic nucleotide-binding" evidence="2">
    <location>
        <begin position="48"/>
        <end position="151"/>
    </location>
</feature>
<evidence type="ECO:0000313" key="4">
    <source>
        <dbReference type="Proteomes" id="UP000712673"/>
    </source>
</evidence>
<evidence type="ECO:0000313" key="3">
    <source>
        <dbReference type="EMBL" id="MBM3226258.1"/>
    </source>
</evidence>
<dbReference type="Pfam" id="PF07228">
    <property type="entry name" value="SpoIIE"/>
    <property type="match status" value="1"/>
</dbReference>
<dbReference type="PROSITE" id="PS50042">
    <property type="entry name" value="CNMP_BINDING_3"/>
    <property type="match status" value="1"/>
</dbReference>
<dbReference type="InterPro" id="IPR036457">
    <property type="entry name" value="PPM-type-like_dom_sf"/>
</dbReference>
<dbReference type="Pfam" id="PF00027">
    <property type="entry name" value="cNMP_binding"/>
    <property type="match status" value="1"/>
</dbReference>
<proteinExistence type="predicted"/>
<dbReference type="InterPro" id="IPR018490">
    <property type="entry name" value="cNMP-bd_dom_sf"/>
</dbReference>
<dbReference type="AlphaFoldDB" id="A0A938B624"/>
<dbReference type="Gene3D" id="2.60.120.10">
    <property type="entry name" value="Jelly Rolls"/>
    <property type="match status" value="1"/>
</dbReference>
<dbReference type="CDD" id="cd00038">
    <property type="entry name" value="CAP_ED"/>
    <property type="match status" value="1"/>
</dbReference>
<comment type="caution">
    <text evidence="3">The sequence shown here is derived from an EMBL/GenBank/DDBJ whole genome shotgun (WGS) entry which is preliminary data.</text>
</comment>
<dbReference type="SUPFAM" id="SSF81606">
    <property type="entry name" value="PP2C-like"/>
    <property type="match status" value="1"/>
</dbReference>
<dbReference type="SUPFAM" id="SSF51206">
    <property type="entry name" value="cAMP-binding domain-like"/>
    <property type="match status" value="1"/>
</dbReference>
<dbReference type="Proteomes" id="UP000712673">
    <property type="component" value="Unassembled WGS sequence"/>
</dbReference>
<dbReference type="InterPro" id="IPR000595">
    <property type="entry name" value="cNMP-bd_dom"/>
</dbReference>
<dbReference type="SMART" id="SM00331">
    <property type="entry name" value="PP2C_SIG"/>
    <property type="match status" value="1"/>
</dbReference>
<dbReference type="Gene3D" id="3.60.40.10">
    <property type="entry name" value="PPM-type phosphatase domain"/>
    <property type="match status" value="1"/>
</dbReference>
<dbReference type="InterPro" id="IPR052016">
    <property type="entry name" value="Bact_Sigma-Reg"/>
</dbReference>
<dbReference type="InterPro" id="IPR001932">
    <property type="entry name" value="PPM-type_phosphatase-like_dom"/>
</dbReference>
<gene>
    <name evidence="3" type="ORF">FJZ47_21040</name>
</gene>
<organism evidence="3 4">
    <name type="scientific">Tectimicrobiota bacterium</name>
    <dbReference type="NCBI Taxonomy" id="2528274"/>
    <lineage>
        <taxon>Bacteria</taxon>
        <taxon>Pseudomonadati</taxon>
        <taxon>Nitrospinota/Tectimicrobiota group</taxon>
        <taxon>Candidatus Tectimicrobiota</taxon>
    </lineage>
</organism>
<dbReference type="PANTHER" id="PTHR43156:SF2">
    <property type="entry name" value="STAGE II SPORULATION PROTEIN E"/>
    <property type="match status" value="1"/>
</dbReference>
<evidence type="ECO:0000256" key="1">
    <source>
        <dbReference type="ARBA" id="ARBA00022801"/>
    </source>
</evidence>
<dbReference type="SMART" id="SM00100">
    <property type="entry name" value="cNMP"/>
    <property type="match status" value="1"/>
</dbReference>
<reference evidence="3" key="1">
    <citation type="submission" date="2019-03" db="EMBL/GenBank/DDBJ databases">
        <title>Lake Tanganyika Metagenome-Assembled Genomes (MAGs).</title>
        <authorList>
            <person name="Tran P."/>
        </authorList>
    </citation>
    <scope>NUCLEOTIDE SEQUENCE</scope>
    <source>
        <strain evidence="3">K_DeepCast_65m_m2_066</strain>
    </source>
</reference>
<dbReference type="InterPro" id="IPR014710">
    <property type="entry name" value="RmlC-like_jellyroll"/>
</dbReference>
<dbReference type="PANTHER" id="PTHR43156">
    <property type="entry name" value="STAGE II SPORULATION PROTEIN E-RELATED"/>
    <property type="match status" value="1"/>
</dbReference>
<keyword evidence="1" id="KW-0378">Hydrolase</keyword>
<dbReference type="GO" id="GO:0016791">
    <property type="term" value="F:phosphatase activity"/>
    <property type="evidence" value="ECO:0007669"/>
    <property type="project" value="TreeGrafter"/>
</dbReference>
<sequence>MHGIIPCSVAIPSMIGPGESLGNKERSVSEHAIPPSEIALSPAMPAPLFAGLDRAALALIQAHLTKEALPPGVIVCEENAPGDTLYIIQDGRVQVSKILEHGGEQVLREMGPGEFFGEIALLEDIPRLARVSTLAPTTLLAVTRQSFYALLQAHPLVATNFLKAIGRQLRLRYQEQALMLTEKQALVDALAAKNADLEHALAELRAALVTVAEHERVQRDLEIAHVIQQQMLPAAFPQAPGMRVHATTVPATWVGGDLYDTLLLEDGRVSMFLGDVSGKGISAAMQMARLMGEFRACVRHCAEPASVMHVLNDLLCQRNLRFSSFVTVQYLVLDTARRRVTFLCAGHPPILLRHANGGIEQLGAMPNIPLGIDETFRYHQEERQLMAGDMLLLYSDGTYERQDAQGTLFGLPRLSRLLTDAPPYPEVAIHAIQRALDAFSEVRGAHDDTTLLCVGVD</sequence>